<evidence type="ECO:0000313" key="2">
    <source>
        <dbReference type="Proteomes" id="UP000598467"/>
    </source>
</evidence>
<dbReference type="RefSeq" id="WP_190290521.1">
    <property type="nucleotide sequence ID" value="NZ_JABFCZ010000006.1"/>
</dbReference>
<gene>
    <name evidence="1" type="ORF">HK439_06180</name>
</gene>
<dbReference type="EMBL" id="JABFCZ010000006">
    <property type="protein sequence ID" value="MBD1545843.1"/>
    <property type="molecule type" value="Genomic_DNA"/>
</dbReference>
<comment type="caution">
    <text evidence="1">The sequence shown here is derived from an EMBL/GenBank/DDBJ whole genome shotgun (WGS) entry which is preliminary data.</text>
</comment>
<protein>
    <submittedName>
        <fullName evidence="1">RND transporter</fullName>
    </submittedName>
</protein>
<organism evidence="1 2">
    <name type="scientific">Roseibium aggregatum</name>
    <dbReference type="NCBI Taxonomy" id="187304"/>
    <lineage>
        <taxon>Bacteria</taxon>
        <taxon>Pseudomonadati</taxon>
        <taxon>Pseudomonadota</taxon>
        <taxon>Alphaproteobacteria</taxon>
        <taxon>Hyphomicrobiales</taxon>
        <taxon>Stappiaceae</taxon>
        <taxon>Roseibium</taxon>
    </lineage>
</organism>
<dbReference type="Proteomes" id="UP000598467">
    <property type="component" value="Unassembled WGS sequence"/>
</dbReference>
<sequence length="75" mass="8679">MLEFLDKIPLTGLLLFAIVLGLAPFLPEPHLVEKLRMLAQGQLKKPIDIFDLFWHTWPIVLVILKLIRMRQTGAF</sequence>
<dbReference type="AlphaFoldDB" id="A0A926S402"/>
<reference evidence="1" key="1">
    <citation type="submission" date="2020-05" db="EMBL/GenBank/DDBJ databases">
        <title>Identification of trans-AT polyketide cluster in two marine bacteria, producers of a novel glutaramide-containing polyketide sesbanimide D and analogs.</title>
        <authorList>
            <person name="Kacar D."/>
            <person name="Rodriguez P."/>
            <person name="Canedo L."/>
            <person name="Gonzalez E."/>
            <person name="Galan B."/>
            <person name="De La Calle F."/>
            <person name="Garcia J.L."/>
        </authorList>
    </citation>
    <scope>NUCLEOTIDE SEQUENCE</scope>
    <source>
        <strain evidence="1">PHM038</strain>
    </source>
</reference>
<name>A0A926S402_9HYPH</name>
<proteinExistence type="predicted"/>
<accession>A0A926S402</accession>
<evidence type="ECO:0000313" key="1">
    <source>
        <dbReference type="EMBL" id="MBD1545843.1"/>
    </source>
</evidence>